<feature type="binding site" evidence="3">
    <location>
        <position position="510"/>
    </location>
    <ligand>
        <name>Ca(2+)</name>
        <dbReference type="ChEBI" id="CHEBI:29108"/>
    </ligand>
</feature>
<sequence length="753" mass="85387">MVFLDCIENYFEKLADRFKKEFEERRRADRRQELEDIARYTSLHANDVPVDIEYIDFQSKANAANHHCDKYEVIERGKDTSVLRRGGTFTFVVTFTQECDLKKKHIFKIYFTFGSSPSIHNGTQVILEASGKKTFDKRHDEWDIRVIETEGKNVKFEVQVETDAIVGVWRVASVVCERDTNSITHLQRLDHLIYILFNPWNKNDSTFLPDETQRQEYILNDVGKIWVGSYPSVHGRHWIFGQFDVAVLPACVLLLEKSGVNSPALSDPILVSRAISRIVNSFDDDGIIVGNWSEEYSDGTAPTKWTGSIPILEQYMRFEKPVKYGQCWVFAGVVTTVCRALGLPSRVVTNLNSAQDTNSSLTVDKYFSPGGEEYIFDDHEKDRIWDFHVWNDVWMSRPDLPVCYGGWQVIDATPNVTSDGLCQCGPASHVAIRRGDTHLKYDVQYVLAEVNADVVYWLVNENSESRFQKLNSNSACIGQQILTKAIGNVVDSCYDDVDKEDITAIYKQKEGSQIERVIMHTAALRSKEARDAYLQPRDTDGDVEFSIIDTERVPIGHDFSVTVKAKNKCDKTRTVNVVLRACSTYYTGNKAYDIAKADGEFPLRSNETQEFSLPVNYASYCEKLVEYSTIRILALCSVKETNYIWVGEDKFQVLKPNIKLEVILPPKVGRISVVGVSFTNPLPVALTNCSLMVDAPGIMRPKTIQLDNVDPKAEMLYELKMYPWKKTTSTVVATFNSKELIDLTGSTALDIGS</sequence>
<dbReference type="Gene3D" id="2.60.40.10">
    <property type="entry name" value="Immunoglobulins"/>
    <property type="match status" value="3"/>
</dbReference>
<comment type="similarity">
    <text evidence="1">Belongs to the transglutaminase superfamily. Transglutaminase family.</text>
</comment>
<dbReference type="InterPro" id="IPR050779">
    <property type="entry name" value="Transglutaminase"/>
</dbReference>
<dbReference type="Pfam" id="PF00927">
    <property type="entry name" value="Transglut_C"/>
    <property type="match status" value="2"/>
</dbReference>
<protein>
    <recommendedName>
        <fullName evidence="4">Transglutaminase-like domain-containing protein</fullName>
    </recommendedName>
</protein>
<dbReference type="InterPro" id="IPR008958">
    <property type="entry name" value="Transglutaminase_C"/>
</dbReference>
<evidence type="ECO:0000256" key="3">
    <source>
        <dbReference type="PIRSR" id="PIRSR000459-2"/>
    </source>
</evidence>
<comment type="cofactor">
    <cofactor evidence="3">
        <name>Ca(2+)</name>
        <dbReference type="ChEBI" id="CHEBI:29108"/>
    </cofactor>
    <text evidence="3">Binds 1 Ca(2+) ion per subunit.</text>
</comment>
<comment type="caution">
    <text evidence="5">The sequence shown here is derived from an EMBL/GenBank/DDBJ whole genome shotgun (WGS) entry which is preliminary data.</text>
</comment>
<dbReference type="PANTHER" id="PTHR11590:SF40">
    <property type="entry name" value="HEMOCYTE PROTEIN-GLUTAMINE GAMMA-GLUTAMYLTRANSFERASE-LIKE PROTEIN"/>
    <property type="match status" value="1"/>
</dbReference>
<dbReference type="InterPro" id="IPR013808">
    <property type="entry name" value="Transglutaminase_AS"/>
</dbReference>
<dbReference type="SMART" id="SM00460">
    <property type="entry name" value="TGc"/>
    <property type="match status" value="1"/>
</dbReference>
<dbReference type="InterPro" id="IPR014756">
    <property type="entry name" value="Ig_E-set"/>
</dbReference>
<dbReference type="InterPro" id="IPR002931">
    <property type="entry name" value="Transglutaminase-like"/>
</dbReference>
<gene>
    <name evidence="5" type="ORF">SK128_022864</name>
</gene>
<dbReference type="GO" id="GO:0046872">
    <property type="term" value="F:metal ion binding"/>
    <property type="evidence" value="ECO:0007669"/>
    <property type="project" value="UniProtKB-KW"/>
</dbReference>
<feature type="active site" evidence="2">
    <location>
        <position position="388"/>
    </location>
</feature>
<dbReference type="FunFam" id="2.60.40.10:FF:000171">
    <property type="entry name" value="protein-glutamine gamma-glutamyltransferase 6"/>
    <property type="match status" value="1"/>
</dbReference>
<keyword evidence="6" id="KW-1185">Reference proteome</keyword>
<keyword evidence="3" id="KW-0106">Calcium</keyword>
<feature type="domain" description="Transglutaminase-like" evidence="4">
    <location>
        <begin position="319"/>
        <end position="414"/>
    </location>
</feature>
<dbReference type="InterPro" id="IPR036985">
    <property type="entry name" value="Transglutaminase-like_sf"/>
</dbReference>
<dbReference type="Proteomes" id="UP001381693">
    <property type="component" value="Unassembled WGS sequence"/>
</dbReference>
<accession>A0AAN8WLX0</accession>
<feature type="active site" evidence="2">
    <location>
        <position position="327"/>
    </location>
</feature>
<feature type="binding site" evidence="3">
    <location>
        <position position="451"/>
    </location>
    <ligand>
        <name>Ca(2+)</name>
        <dbReference type="ChEBI" id="CHEBI:29108"/>
    </ligand>
</feature>
<keyword evidence="3" id="KW-0479">Metal-binding</keyword>
<organism evidence="5 6">
    <name type="scientific">Halocaridina rubra</name>
    <name type="common">Hawaiian red shrimp</name>
    <dbReference type="NCBI Taxonomy" id="373956"/>
    <lineage>
        <taxon>Eukaryota</taxon>
        <taxon>Metazoa</taxon>
        <taxon>Ecdysozoa</taxon>
        <taxon>Arthropoda</taxon>
        <taxon>Crustacea</taxon>
        <taxon>Multicrustacea</taxon>
        <taxon>Malacostraca</taxon>
        <taxon>Eumalacostraca</taxon>
        <taxon>Eucarida</taxon>
        <taxon>Decapoda</taxon>
        <taxon>Pleocyemata</taxon>
        <taxon>Caridea</taxon>
        <taxon>Atyoidea</taxon>
        <taxon>Atyidae</taxon>
        <taxon>Halocaridina</taxon>
    </lineage>
</organism>
<dbReference type="PROSITE" id="PS00547">
    <property type="entry name" value="TRANSGLUTAMINASES"/>
    <property type="match status" value="1"/>
</dbReference>
<evidence type="ECO:0000259" key="4">
    <source>
        <dbReference type="SMART" id="SM00460"/>
    </source>
</evidence>
<feature type="binding site" evidence="3">
    <location>
        <position position="453"/>
    </location>
    <ligand>
        <name>Ca(2+)</name>
        <dbReference type="ChEBI" id="CHEBI:29108"/>
    </ligand>
</feature>
<feature type="binding site" evidence="3">
    <location>
        <position position="515"/>
    </location>
    <ligand>
        <name>Ca(2+)</name>
        <dbReference type="ChEBI" id="CHEBI:29108"/>
    </ligand>
</feature>
<dbReference type="SUPFAM" id="SSF81296">
    <property type="entry name" value="E set domains"/>
    <property type="match status" value="1"/>
</dbReference>
<dbReference type="SUPFAM" id="SSF49309">
    <property type="entry name" value="Transglutaminase, two C-terminal domains"/>
    <property type="match status" value="2"/>
</dbReference>
<dbReference type="EMBL" id="JAXCGZ010019247">
    <property type="protein sequence ID" value="KAK7066356.1"/>
    <property type="molecule type" value="Genomic_DNA"/>
</dbReference>
<dbReference type="Gene3D" id="3.90.260.10">
    <property type="entry name" value="Transglutaminase-like"/>
    <property type="match status" value="1"/>
</dbReference>
<dbReference type="SUPFAM" id="SSF54001">
    <property type="entry name" value="Cysteine proteinases"/>
    <property type="match status" value="1"/>
</dbReference>
<evidence type="ECO:0000256" key="1">
    <source>
        <dbReference type="ARBA" id="ARBA00005968"/>
    </source>
</evidence>
<dbReference type="InterPro" id="IPR023608">
    <property type="entry name" value="Transglutaminase_animal"/>
</dbReference>
<dbReference type="Pfam" id="PF01841">
    <property type="entry name" value="Transglut_core"/>
    <property type="match status" value="1"/>
</dbReference>
<evidence type="ECO:0000313" key="5">
    <source>
        <dbReference type="EMBL" id="KAK7066356.1"/>
    </source>
</evidence>
<evidence type="ECO:0000256" key="2">
    <source>
        <dbReference type="PIRSR" id="PIRSR000459-1"/>
    </source>
</evidence>
<dbReference type="InterPro" id="IPR036238">
    <property type="entry name" value="Transglutaminase_C_sf"/>
</dbReference>
<dbReference type="PANTHER" id="PTHR11590">
    <property type="entry name" value="PROTEIN-GLUTAMINE GAMMA-GLUTAMYLTRANSFERASE"/>
    <property type="match status" value="1"/>
</dbReference>
<feature type="active site" evidence="2">
    <location>
        <position position="411"/>
    </location>
</feature>
<dbReference type="AlphaFoldDB" id="A0AAN8WLX0"/>
<reference evidence="5 6" key="1">
    <citation type="submission" date="2023-11" db="EMBL/GenBank/DDBJ databases">
        <title>Halocaridina rubra genome assembly.</title>
        <authorList>
            <person name="Smith C."/>
        </authorList>
    </citation>
    <scope>NUCLEOTIDE SEQUENCE [LARGE SCALE GENOMIC DNA]</scope>
    <source>
        <strain evidence="5">EP-1</strain>
        <tissue evidence="5">Whole</tissue>
    </source>
</reference>
<evidence type="ECO:0000313" key="6">
    <source>
        <dbReference type="Proteomes" id="UP001381693"/>
    </source>
</evidence>
<dbReference type="InterPro" id="IPR001102">
    <property type="entry name" value="Transglutaminase_N"/>
</dbReference>
<dbReference type="PIRSF" id="PIRSF000459">
    <property type="entry name" value="TGM_EBP42"/>
    <property type="match status" value="1"/>
</dbReference>
<proteinExistence type="inferred from homology"/>
<dbReference type="InterPro" id="IPR013783">
    <property type="entry name" value="Ig-like_fold"/>
</dbReference>
<name>A0AAN8WLX0_HALRR</name>
<dbReference type="GO" id="GO:0003810">
    <property type="term" value="F:protein-glutamine gamma-glutamyltransferase activity"/>
    <property type="evidence" value="ECO:0007669"/>
    <property type="project" value="InterPro"/>
</dbReference>
<dbReference type="InterPro" id="IPR038765">
    <property type="entry name" value="Papain-like_cys_pep_sf"/>
</dbReference>
<dbReference type="FunFam" id="3.90.260.10:FF:000002">
    <property type="entry name" value="Erythrocyte membrane protein band 4.2"/>
    <property type="match status" value="1"/>
</dbReference>
<dbReference type="Pfam" id="PF00868">
    <property type="entry name" value="Transglut_N"/>
    <property type="match status" value="1"/>
</dbReference>